<dbReference type="Pfam" id="PF13279">
    <property type="entry name" value="4HBT_2"/>
    <property type="match status" value="1"/>
</dbReference>
<dbReference type="EMBL" id="CP013244">
    <property type="protein sequence ID" value="ANP45291.1"/>
    <property type="molecule type" value="Genomic_DNA"/>
</dbReference>
<evidence type="ECO:0000313" key="2">
    <source>
        <dbReference type="Proteomes" id="UP000092498"/>
    </source>
</evidence>
<reference evidence="1 2" key="1">
    <citation type="submission" date="2015-11" db="EMBL/GenBank/DDBJ databases">
        <title>Whole-Genome Sequence of Candidatus Oderbacter manganicum from the National Park Lower Oder Valley, Germany.</title>
        <authorList>
            <person name="Braun B."/>
            <person name="Liere K."/>
            <person name="Szewzyk U."/>
        </authorList>
    </citation>
    <scope>NUCLEOTIDE SEQUENCE [LARGE SCALE GENOMIC DNA]</scope>
    <source>
        <strain evidence="1 2">OTSz_A_272</strain>
    </source>
</reference>
<dbReference type="SUPFAM" id="SSF54637">
    <property type="entry name" value="Thioesterase/thiol ester dehydrase-isomerase"/>
    <property type="match status" value="2"/>
</dbReference>
<gene>
    <name evidence="1" type="ORF">ATE48_04885</name>
</gene>
<evidence type="ECO:0000313" key="1">
    <source>
        <dbReference type="EMBL" id="ANP45291.1"/>
    </source>
</evidence>
<dbReference type="InterPro" id="IPR029069">
    <property type="entry name" value="HotDog_dom_sf"/>
</dbReference>
<dbReference type="OrthoDB" id="7597365at2"/>
<dbReference type="InParanoid" id="A0A1B1AFI2"/>
<dbReference type="STRING" id="1759059.ATE48_04885"/>
<organism evidence="1 2">
    <name type="scientific">Candidatus Viadribacter manganicus</name>
    <dbReference type="NCBI Taxonomy" id="1759059"/>
    <lineage>
        <taxon>Bacteria</taxon>
        <taxon>Pseudomonadati</taxon>
        <taxon>Pseudomonadota</taxon>
        <taxon>Alphaproteobacteria</taxon>
        <taxon>Hyphomonadales</taxon>
        <taxon>Hyphomonadaceae</taxon>
        <taxon>Candidatus Viadribacter</taxon>
    </lineage>
</organism>
<dbReference type="Proteomes" id="UP000092498">
    <property type="component" value="Chromosome"/>
</dbReference>
<dbReference type="RefSeq" id="WP_066768349.1">
    <property type="nucleotide sequence ID" value="NZ_CP013244.1"/>
</dbReference>
<proteinExistence type="predicted"/>
<dbReference type="CDD" id="cd00586">
    <property type="entry name" value="4HBT"/>
    <property type="match status" value="1"/>
</dbReference>
<protein>
    <recommendedName>
        <fullName evidence="3">Thioesterase</fullName>
    </recommendedName>
</protein>
<sequence length="309" mass="33620">MSYPTPLPTPLYQGSVNTWECDDGGHLNIRFHMERAFTGLAHMARALELPHAFTENAGSTLIAQEAHVRFIKEARPGAPLIMHGGVVEMGESDATLCFDMRHHDGAPGTAFTFKVRHVETRGLRSFPWSARSRDAAKKLKCKLPEHAKPRSIDVNQPIADASLANAATIGVQRIGGALVYPDQCDPLGRLRGEHFVGRISDSVPNLLAPWRQAAASDGVQPAGAVVEGRFVFRKFPRAGELIEVHSGIAEIGEKTLRIVHWLLDPESGIAWASMEAVALTFDVNTRKALTPSPEARGRVSKLVAPGLRP</sequence>
<dbReference type="KEGG" id="cbot:ATE48_04885"/>
<name>A0A1B1AFI2_9PROT</name>
<evidence type="ECO:0008006" key="3">
    <source>
        <dbReference type="Google" id="ProtNLM"/>
    </source>
</evidence>
<dbReference type="Gene3D" id="3.10.129.10">
    <property type="entry name" value="Hotdog Thioesterase"/>
    <property type="match status" value="2"/>
</dbReference>
<accession>A0A1B1AFI2</accession>
<keyword evidence="2" id="KW-1185">Reference proteome</keyword>
<dbReference type="AlphaFoldDB" id="A0A1B1AFI2"/>